<sequence>MADRHKQFREIVEKVIEAAKDKREEELLLTFEGVLYPALLCSPDTFQALRNFEARVEDIILVAYPKCGFNWVLQVLYDITSNIRKEVLEDNTSHTLPLLELGAPEKYQEMTKQPSPRIFGTHFPYDLLPSSIVKSKTKMLVVFRNPKDAAVSYFHFYNNNPMLPTFASWDEFFSRFMTGQVCWGSYFDSALSWDKHIDDENVLIITYEQMKENTCDGVKQIAEFFDASLSEDQIKSIAVGTSFQSMKAKSSETHGSLGNVLFRKGGIGDWKNHFTEAQSKEMDVKFEECLAGTKLGALLKYDVYCKT</sequence>
<organism evidence="5 6">
    <name type="scientific">Latimeria chalumnae</name>
    <name type="common">Coelacanth</name>
    <dbReference type="NCBI Taxonomy" id="7897"/>
    <lineage>
        <taxon>Eukaryota</taxon>
        <taxon>Metazoa</taxon>
        <taxon>Chordata</taxon>
        <taxon>Craniata</taxon>
        <taxon>Vertebrata</taxon>
        <taxon>Euteleostomi</taxon>
        <taxon>Coelacanthiformes</taxon>
        <taxon>Coelacanthidae</taxon>
        <taxon>Latimeria</taxon>
    </lineage>
</organism>
<dbReference type="Pfam" id="PF00685">
    <property type="entry name" value="Sulfotransfer_1"/>
    <property type="match status" value="1"/>
</dbReference>
<dbReference type="GO" id="GO:0008146">
    <property type="term" value="F:sulfotransferase activity"/>
    <property type="evidence" value="ECO:0007669"/>
    <property type="project" value="InterPro"/>
</dbReference>
<dbReference type="GeneTree" id="ENSGT00940000159084"/>
<dbReference type="InParanoid" id="H3A0H8"/>
<dbReference type="InterPro" id="IPR000863">
    <property type="entry name" value="Sulfotransferase_dom"/>
</dbReference>
<dbReference type="Gene3D" id="3.40.50.300">
    <property type="entry name" value="P-loop containing nucleotide triphosphate hydrolases"/>
    <property type="match status" value="1"/>
</dbReference>
<dbReference type="Proteomes" id="UP000008672">
    <property type="component" value="Unassembled WGS sequence"/>
</dbReference>
<dbReference type="EC" id="2.8.2.-" evidence="3"/>
<dbReference type="GeneID" id="102346998"/>
<evidence type="ECO:0000256" key="2">
    <source>
        <dbReference type="ARBA" id="ARBA00022679"/>
    </source>
</evidence>
<dbReference type="STRING" id="7897.ENSLACP00000003149"/>
<dbReference type="OMA" id="PPIIEFY"/>
<dbReference type="FunCoup" id="H3A0H8">
    <property type="interactions" value="335"/>
</dbReference>
<evidence type="ECO:0000313" key="6">
    <source>
        <dbReference type="Proteomes" id="UP000008672"/>
    </source>
</evidence>
<dbReference type="AlphaFoldDB" id="H3A0H8"/>
<dbReference type="SUPFAM" id="SSF52540">
    <property type="entry name" value="P-loop containing nucleoside triphosphate hydrolases"/>
    <property type="match status" value="1"/>
</dbReference>
<reference evidence="5" key="2">
    <citation type="submission" date="2025-08" db="UniProtKB">
        <authorList>
            <consortium name="Ensembl"/>
        </authorList>
    </citation>
    <scope>IDENTIFICATION</scope>
</reference>
<evidence type="ECO:0000256" key="3">
    <source>
        <dbReference type="RuleBase" id="RU361155"/>
    </source>
</evidence>
<keyword evidence="6" id="KW-1185">Reference proteome</keyword>
<feature type="domain" description="Sulfotransferase" evidence="4">
    <location>
        <begin position="57"/>
        <end position="293"/>
    </location>
</feature>
<dbReference type="EMBL" id="AFYH01089747">
    <property type="status" value="NOT_ANNOTATED_CDS"/>
    <property type="molecule type" value="Genomic_DNA"/>
</dbReference>
<protein>
    <recommendedName>
        <fullName evidence="3">Sulfotransferase</fullName>
        <ecNumber evidence="3">2.8.2.-</ecNumber>
    </recommendedName>
</protein>
<dbReference type="OrthoDB" id="205623at2759"/>
<gene>
    <name evidence="5" type="primary">LOC102346998</name>
</gene>
<dbReference type="Bgee" id="ENSLACG00000002820">
    <property type="expression patterns" value="Expressed in pharyngeal gill"/>
</dbReference>
<dbReference type="EMBL" id="AFYH01089748">
    <property type="status" value="NOT_ANNOTATED_CDS"/>
    <property type="molecule type" value="Genomic_DNA"/>
</dbReference>
<evidence type="ECO:0000256" key="1">
    <source>
        <dbReference type="ARBA" id="ARBA00005771"/>
    </source>
</evidence>
<reference evidence="5" key="3">
    <citation type="submission" date="2025-09" db="UniProtKB">
        <authorList>
            <consortium name="Ensembl"/>
        </authorList>
    </citation>
    <scope>IDENTIFICATION</scope>
</reference>
<dbReference type="RefSeq" id="XP_005998104.1">
    <property type="nucleotide sequence ID" value="XM_005998042.3"/>
</dbReference>
<dbReference type="HOGENOM" id="CLU_027239_1_2_1"/>
<proteinExistence type="inferred from homology"/>
<keyword evidence="2 3" id="KW-0808">Transferase</keyword>
<accession>H3A0H8</accession>
<reference evidence="6" key="1">
    <citation type="submission" date="2011-08" db="EMBL/GenBank/DDBJ databases">
        <title>The draft genome of Latimeria chalumnae.</title>
        <authorList>
            <person name="Di Palma F."/>
            <person name="Alfoldi J."/>
            <person name="Johnson J."/>
            <person name="Berlin A."/>
            <person name="Gnerre S."/>
            <person name="Jaffe D."/>
            <person name="MacCallum I."/>
            <person name="Young S."/>
            <person name="Walker B.J."/>
            <person name="Lander E."/>
            <person name="Lindblad-Toh K."/>
        </authorList>
    </citation>
    <scope>NUCLEOTIDE SEQUENCE [LARGE SCALE GENOMIC DNA]</scope>
    <source>
        <strain evidence="6">Wild caught</strain>
    </source>
</reference>
<dbReference type="KEGG" id="lcm:102346998"/>
<dbReference type="EMBL" id="AFYH01089749">
    <property type="status" value="NOT_ANNOTATED_CDS"/>
    <property type="molecule type" value="Genomic_DNA"/>
</dbReference>
<comment type="similarity">
    <text evidence="1 3">Belongs to the sulfotransferase 1 family.</text>
</comment>
<dbReference type="PANTHER" id="PTHR11783">
    <property type="entry name" value="SULFOTRANSFERASE SULT"/>
    <property type="match status" value="1"/>
</dbReference>
<dbReference type="eggNOG" id="KOG1584">
    <property type="taxonomic scope" value="Eukaryota"/>
</dbReference>
<evidence type="ECO:0000259" key="4">
    <source>
        <dbReference type="Pfam" id="PF00685"/>
    </source>
</evidence>
<evidence type="ECO:0000313" key="5">
    <source>
        <dbReference type="Ensembl" id="ENSLACP00000003149.2"/>
    </source>
</evidence>
<name>H3A0H8_LATCH</name>
<dbReference type="Ensembl" id="ENSLACT00000003179.2">
    <property type="protein sequence ID" value="ENSLACP00000003149.2"/>
    <property type="gene ID" value="ENSLACG00000002820.2"/>
</dbReference>
<dbReference type="InterPro" id="IPR027417">
    <property type="entry name" value="P-loop_NTPase"/>
</dbReference>